<gene>
    <name evidence="3" type="ORF">CBM2612_P0485</name>
    <name evidence="2" type="ORF">CBM2613_P60025</name>
</gene>
<geneLocation type="plasmid" evidence="2">
    <name>CBM2613_p</name>
</geneLocation>
<dbReference type="Pfam" id="PF06114">
    <property type="entry name" value="Peptidase_M78"/>
    <property type="match status" value="1"/>
</dbReference>
<sequence>MPQVNPRVLTWARETAGLSLEEAAQALQLGGVRKPGHEALAAYERGDTAPSRPLLTRMAKQYRRPLLAFYLAQPPRRGDRGEDFRTLPADREHESAPRLDALVRDVHVRQHLVKSILEDAEEAMPVPFVASVTLDSKVQAVAKDICNALGFDLREFRRRKTVEDAFAYLRERTEKTGVFVLLIGNLGTHHTAFSTDVFRGFALADKIAPFIVINDQDAKSAWSFTLLHELTHILLGTTGISGSDFSKRIEQFCNDVASEILLPNDELGELNGTWQDISVGARLITDFASARRISRPLVAYRLFKAGRITADIWRAYVEEFRKAWEQEKAAKKKAGQNEEGGPNYYVVRRHKVGSALVEIVRRAMAEGFVTPTKAGRVLGVRPNNVEALVGAQ</sequence>
<reference evidence="2" key="2">
    <citation type="submission" date="2018-01" db="EMBL/GenBank/DDBJ databases">
        <authorList>
            <person name="Clerissi C."/>
        </authorList>
    </citation>
    <scope>NUCLEOTIDE SEQUENCE</scope>
    <source>
        <strain evidence="2">Cupriavidus taiwanensis STM 8556</strain>
        <plasmid evidence="2">CBM2613_p</plasmid>
    </source>
</reference>
<dbReference type="PANTHER" id="PTHR43236">
    <property type="entry name" value="ANTITOXIN HIGA1"/>
    <property type="match status" value="1"/>
</dbReference>
<evidence type="ECO:0000313" key="4">
    <source>
        <dbReference type="Proteomes" id="UP000256952"/>
    </source>
</evidence>
<dbReference type="PANTHER" id="PTHR43236:SF2">
    <property type="entry name" value="BLL0069 PROTEIN"/>
    <property type="match status" value="1"/>
</dbReference>
<name>A0A375HFU2_9BURK</name>
<keyword evidence="3" id="KW-0614">Plasmid</keyword>
<dbReference type="SMART" id="SM00530">
    <property type="entry name" value="HTH_XRE"/>
    <property type="match status" value="1"/>
</dbReference>
<evidence type="ECO:0000313" key="2">
    <source>
        <dbReference type="EMBL" id="SOZ74591.1"/>
    </source>
</evidence>
<reference evidence="3 4" key="1">
    <citation type="submission" date="2018-01" db="EMBL/GenBank/DDBJ databases">
        <authorList>
            <person name="Gaut B.S."/>
            <person name="Morton B.R."/>
            <person name="Clegg M.T."/>
            <person name="Duvall M.R."/>
        </authorList>
    </citation>
    <scope>NUCLEOTIDE SEQUENCE</scope>
    <source>
        <strain evidence="3">Cupriavidus taiwanensis STM 8555</strain>
        <plasmid evidence="3">I</plasmid>
        <plasmid evidence="4">Plasmid cbm2613_p</plasmid>
    </source>
</reference>
<dbReference type="Gene3D" id="1.10.10.2910">
    <property type="match status" value="1"/>
</dbReference>
<dbReference type="AlphaFoldDB" id="A0A375HFU2"/>
<geneLocation type="plasmid" evidence="4">
    <name>cbm2613_p</name>
</geneLocation>
<organism evidence="3">
    <name type="scientific">Cupriavidus taiwanensis</name>
    <dbReference type="NCBI Taxonomy" id="164546"/>
    <lineage>
        <taxon>Bacteria</taxon>
        <taxon>Pseudomonadati</taxon>
        <taxon>Pseudomonadota</taxon>
        <taxon>Betaproteobacteria</taxon>
        <taxon>Burkholderiales</taxon>
        <taxon>Burkholderiaceae</taxon>
        <taxon>Cupriavidus</taxon>
    </lineage>
</organism>
<protein>
    <submittedName>
        <fullName evidence="2 3">Zn peptidase</fullName>
    </submittedName>
</protein>
<evidence type="ECO:0000259" key="1">
    <source>
        <dbReference type="SMART" id="SM00530"/>
    </source>
</evidence>
<dbReference type="Proteomes" id="UP000256952">
    <property type="component" value="Plasmid CBM2613_p"/>
</dbReference>
<evidence type="ECO:0000313" key="3">
    <source>
        <dbReference type="EMBL" id="SPD49140.1"/>
    </source>
</evidence>
<proteinExistence type="predicted"/>
<dbReference type="InterPro" id="IPR010359">
    <property type="entry name" value="IrrE_HExxH"/>
</dbReference>
<accession>A0A375HFU2</accession>
<dbReference type="InterPro" id="IPR001387">
    <property type="entry name" value="Cro/C1-type_HTH"/>
</dbReference>
<dbReference type="InterPro" id="IPR052345">
    <property type="entry name" value="Rad_response_metalloprotease"/>
</dbReference>
<geneLocation type="plasmid" evidence="3">
    <name>I</name>
</geneLocation>
<feature type="domain" description="HTH cro/C1-type" evidence="1">
    <location>
        <begin position="8"/>
        <end position="69"/>
    </location>
</feature>
<dbReference type="EMBL" id="LT976981">
    <property type="protein sequence ID" value="SOZ74591.1"/>
    <property type="molecule type" value="Genomic_DNA"/>
</dbReference>
<dbReference type="EMBL" id="LT984809">
    <property type="protein sequence ID" value="SPD49140.1"/>
    <property type="molecule type" value="Genomic_DNA"/>
</dbReference>
<dbReference type="CDD" id="cd00093">
    <property type="entry name" value="HTH_XRE"/>
    <property type="match status" value="1"/>
</dbReference>